<evidence type="ECO:0000259" key="8">
    <source>
        <dbReference type="PROSITE" id="PS50280"/>
    </source>
</evidence>
<feature type="region of interest" description="Disordered" evidence="7">
    <location>
        <begin position="62"/>
        <end position="255"/>
    </location>
</feature>
<dbReference type="GO" id="GO:0003682">
    <property type="term" value="F:chromatin binding"/>
    <property type="evidence" value="ECO:0007669"/>
    <property type="project" value="TreeGrafter"/>
</dbReference>
<feature type="region of interest" description="Disordered" evidence="7">
    <location>
        <begin position="963"/>
        <end position="1018"/>
    </location>
</feature>
<dbReference type="Pfam" id="PF18264">
    <property type="entry name" value="preSET_CXC"/>
    <property type="match status" value="1"/>
</dbReference>
<dbReference type="InterPro" id="IPR040595">
    <property type="entry name" value="EZH2_N"/>
</dbReference>
<evidence type="ECO:0000256" key="1">
    <source>
        <dbReference type="ARBA" id="ARBA00022603"/>
    </source>
</evidence>
<evidence type="ECO:0000259" key="9">
    <source>
        <dbReference type="PROSITE" id="PS51633"/>
    </source>
</evidence>
<feature type="compositionally biased region" description="Low complexity" evidence="7">
    <location>
        <begin position="1113"/>
        <end position="1123"/>
    </location>
</feature>
<feature type="compositionally biased region" description="Polar residues" evidence="7">
    <location>
        <begin position="242"/>
        <end position="255"/>
    </location>
</feature>
<dbReference type="SMART" id="SM00317">
    <property type="entry name" value="SET"/>
    <property type="match status" value="1"/>
</dbReference>
<keyword evidence="1" id="KW-0489">Methyltransferase</keyword>
<feature type="domain" description="CXC" evidence="9">
    <location>
        <begin position="691"/>
        <end position="809"/>
    </location>
</feature>
<dbReference type="GO" id="GO:0031507">
    <property type="term" value="P:heterochromatin formation"/>
    <property type="evidence" value="ECO:0007669"/>
    <property type="project" value="TreeGrafter"/>
</dbReference>
<dbReference type="Proteomes" id="UP001281614">
    <property type="component" value="Unassembled WGS sequence"/>
</dbReference>
<dbReference type="Pfam" id="PF00856">
    <property type="entry name" value="SET"/>
    <property type="match status" value="1"/>
</dbReference>
<evidence type="ECO:0000256" key="5">
    <source>
        <dbReference type="ARBA" id="ARBA00023163"/>
    </source>
</evidence>
<feature type="non-terminal residue" evidence="10">
    <location>
        <position position="1341"/>
    </location>
</feature>
<feature type="compositionally biased region" description="Polar residues" evidence="7">
    <location>
        <begin position="214"/>
        <end position="233"/>
    </location>
</feature>
<dbReference type="GO" id="GO:0140951">
    <property type="term" value="F:histone H3K27 trimethyltransferase activity"/>
    <property type="evidence" value="ECO:0007669"/>
    <property type="project" value="UniProtKB-EC"/>
</dbReference>
<keyword evidence="2" id="KW-0808">Transferase</keyword>
<dbReference type="GO" id="GO:0005634">
    <property type="term" value="C:nucleus"/>
    <property type="evidence" value="ECO:0007669"/>
    <property type="project" value="TreeGrafter"/>
</dbReference>
<dbReference type="PROSITE" id="PS50280">
    <property type="entry name" value="SET"/>
    <property type="match status" value="1"/>
</dbReference>
<dbReference type="Gene3D" id="2.170.270.10">
    <property type="entry name" value="SET domain"/>
    <property type="match status" value="1"/>
</dbReference>
<evidence type="ECO:0000256" key="6">
    <source>
        <dbReference type="ARBA" id="ARBA00048568"/>
    </source>
</evidence>
<dbReference type="GO" id="GO:0032259">
    <property type="term" value="P:methylation"/>
    <property type="evidence" value="ECO:0007669"/>
    <property type="project" value="UniProtKB-KW"/>
</dbReference>
<keyword evidence="5" id="KW-0804">Transcription</keyword>
<keyword evidence="4" id="KW-0805">Transcription regulation</keyword>
<evidence type="ECO:0000256" key="2">
    <source>
        <dbReference type="ARBA" id="ARBA00022679"/>
    </source>
</evidence>
<dbReference type="PANTHER" id="PTHR45747">
    <property type="entry name" value="HISTONE-LYSINE N-METHYLTRANSFERASE E(Z)"/>
    <property type="match status" value="1"/>
</dbReference>
<feature type="compositionally biased region" description="Low complexity" evidence="7">
    <location>
        <begin position="166"/>
        <end position="178"/>
    </location>
</feature>
<evidence type="ECO:0000256" key="3">
    <source>
        <dbReference type="ARBA" id="ARBA00022691"/>
    </source>
</evidence>
<gene>
    <name evidence="10" type="ORF">CKAH01_03596</name>
</gene>
<dbReference type="PANTHER" id="PTHR45747:SF4">
    <property type="entry name" value="HISTONE-LYSINE N-METHYLTRANSFERASE E(Z)"/>
    <property type="match status" value="1"/>
</dbReference>
<evidence type="ECO:0000313" key="11">
    <source>
        <dbReference type="Proteomes" id="UP001281614"/>
    </source>
</evidence>
<comment type="catalytic activity">
    <reaction evidence="6">
        <text>L-lysyl(27)-[histone H3] + 3 S-adenosyl-L-methionine = N(6),N(6),N(6)-trimethyl-L-lysyl(27)-[histone H3] + 3 S-adenosyl-L-homocysteine + 3 H(+)</text>
        <dbReference type="Rhea" id="RHEA:60292"/>
        <dbReference type="Rhea" id="RHEA-COMP:15535"/>
        <dbReference type="Rhea" id="RHEA-COMP:15548"/>
        <dbReference type="ChEBI" id="CHEBI:15378"/>
        <dbReference type="ChEBI" id="CHEBI:29969"/>
        <dbReference type="ChEBI" id="CHEBI:57856"/>
        <dbReference type="ChEBI" id="CHEBI:59789"/>
        <dbReference type="ChEBI" id="CHEBI:61961"/>
        <dbReference type="EC" id="2.1.1.356"/>
    </reaction>
</comment>
<dbReference type="PROSITE" id="PS51633">
    <property type="entry name" value="CXC"/>
    <property type="match status" value="1"/>
</dbReference>
<proteinExistence type="predicted"/>
<feature type="compositionally biased region" description="Acidic residues" evidence="7">
    <location>
        <begin position="1304"/>
        <end position="1316"/>
    </location>
</feature>
<feature type="compositionally biased region" description="Acidic residues" evidence="7">
    <location>
        <begin position="1050"/>
        <end position="1066"/>
    </location>
</feature>
<feature type="region of interest" description="Disordered" evidence="7">
    <location>
        <begin position="1277"/>
        <end position="1341"/>
    </location>
</feature>
<feature type="compositionally biased region" description="Basic residues" evidence="7">
    <location>
        <begin position="979"/>
        <end position="990"/>
    </location>
</feature>
<dbReference type="InterPro" id="IPR048360">
    <property type="entry name" value="Ezh2_CXC_fung"/>
</dbReference>
<dbReference type="InterPro" id="IPR041355">
    <property type="entry name" value="Pre-SET_CXC"/>
</dbReference>
<organism evidence="10 11">
    <name type="scientific">Colletotrichum kahawae</name>
    <name type="common">Coffee berry disease fungus</name>
    <dbReference type="NCBI Taxonomy" id="34407"/>
    <lineage>
        <taxon>Eukaryota</taxon>
        <taxon>Fungi</taxon>
        <taxon>Dikarya</taxon>
        <taxon>Ascomycota</taxon>
        <taxon>Pezizomycotina</taxon>
        <taxon>Sordariomycetes</taxon>
        <taxon>Hypocreomycetidae</taxon>
        <taxon>Glomerellales</taxon>
        <taxon>Glomerellaceae</taxon>
        <taxon>Colletotrichum</taxon>
        <taxon>Colletotrichum gloeosporioides species complex</taxon>
    </lineage>
</organism>
<sequence length="1341" mass="149499">GGSRTEPPPDEFPTESHRLCAFFLSLFASPFTVMSFFAGSDRDAAAQRGPYVDECAKFHLNQEHDPSNHHHHHHHSHSQHDQRIYQKPPLRQSSGNASNNFIDLTGDSESPPNSPRPKHFPHLDADRATPSSWKSKPEASQPPSSASRVPLGLGPAHNSSVLSDPSGASTAVSSNAASVLDPSPPPVSIQTSVDLDDSYDAEMPRLARPDASLETPQQVTPPSSTRPSSNQSPKIVKHVSNSKKQTPNKGISDFNHITSSLTKYSHDIRKNHVEMVLYALKSTKPRETRVSTGHDWFADVGISPTTEEKETSMKIRVKQHFRGRKADQGRDAHYLPVCVKSTKDAVPKYRFHHTEIVKNVLSPNSMLKFVPVIRDLEPEEERDYLLWLNELERMDASCGFKTLGNREDRVNRTFRKERTATLSLFLDSWLKKLNIDNCNRTTLIRHMASSESDDAITPQQKTSLVNLHSDDNLAATPRALKAARVFTEAFDYVFYQEAPKDRGVLLRDVLKLDKSVDEIVESKKAAKGDNEKASSLEHWIETHTVMGCLICYSNSCEHGDYSIENHKRNFSMDCIGMYGRMFSANRVVSSKEDLEHSDPPLPCQRECFQINASTPDAPSRPWTEDETNLLRSLFTILDHNKVRVKAQCATAEILNRSCWDVNRHLQSLGITLPPLESFEPARVKNLPWYDRKKKMLIGDWQDHTNSHDTKVRPSNDPCHHDGPCTADNCTCIMNDILCEKFCRCTEDCCAYKFTGCACHASGKTCLQKQKEGRPCICVQLNRECDPDLCGTCGAVERADPANQHDDALFQTGCQNIAIQRGVSKAVVLGKSQLEGCGYGLFTAEDIAQDEFVIEYTGELIVADEGVRREARRGEAFAVEKSTSYVFSLLDYEGIWVDAAIYGNLSRYINHAVEAANVQPGILYVNGEYRIRFSATRSIKAGEELFFNYGENFPNLTKKMIKEKADNEDGEVGGEEKAAPVKRGRGGRRRTEKASVKQTTQKFAKAKIAKGVRTGARKEAPKLTADDYEALADFEVVSGPGRKRKRAAKSDDEEEEYHPSLESEDAQDASKRSIPAQRKHRRVKSKTMHTDSEADDSTQTTSPRVKLGRGRGRPGASRTASRARSVAKTQITPGKPEAGSPVQKKRRGRPPKNPRPMSPTENDEAYMGDVKNEIHASFNASSKSQEVEGDTISVGLDPPRSARGRKLTTRGFSPEIHHMDVDEELDVNATPSRSRGQKRNDANTITARGPSRSRRASTSQACLALIDTDDDVVVRAPGSQRKGRLAPFFEVNDSESSYQNNGIEFESEDDDDDDDIVDPSLRRAARARKKPARFRVSDDDES</sequence>
<dbReference type="SUPFAM" id="SSF82199">
    <property type="entry name" value="SET domain"/>
    <property type="match status" value="1"/>
</dbReference>
<dbReference type="Pfam" id="PF21509">
    <property type="entry name" value="Ezh2-like__CXC_fung"/>
    <property type="match status" value="1"/>
</dbReference>
<dbReference type="Pfam" id="PF18601">
    <property type="entry name" value="EZH2_N"/>
    <property type="match status" value="1"/>
</dbReference>
<evidence type="ECO:0000313" key="10">
    <source>
        <dbReference type="EMBL" id="KAK2774363.1"/>
    </source>
</evidence>
<protein>
    <submittedName>
        <fullName evidence="10">Set domain-containing protein</fullName>
    </submittedName>
</protein>
<feature type="region of interest" description="Disordered" evidence="7">
    <location>
        <begin position="1040"/>
        <end position="1259"/>
    </location>
</feature>
<dbReference type="EMBL" id="VYYT01000046">
    <property type="protein sequence ID" value="KAK2774363.1"/>
    <property type="molecule type" value="Genomic_DNA"/>
</dbReference>
<reference evidence="10" key="1">
    <citation type="submission" date="2023-02" db="EMBL/GenBank/DDBJ databases">
        <title>Colletotrichum kahawae CIFC_Que2 genome sequencing and assembly.</title>
        <authorList>
            <person name="Baroncelli R."/>
        </authorList>
    </citation>
    <scope>NUCLEOTIDE SEQUENCE</scope>
    <source>
        <strain evidence="10">CIFC_Que2</strain>
    </source>
</reference>
<dbReference type="Pfam" id="PF18600">
    <property type="entry name" value="Ezh2_MCSS_fung"/>
    <property type="match status" value="1"/>
</dbReference>
<comment type="caution">
    <text evidence="10">The sequence shown here is derived from an EMBL/GenBank/DDBJ whole genome shotgun (WGS) entry which is preliminary data.</text>
</comment>
<feature type="domain" description="SET" evidence="8">
    <location>
        <begin position="824"/>
        <end position="949"/>
    </location>
</feature>
<dbReference type="InterPro" id="IPR001214">
    <property type="entry name" value="SET_dom"/>
</dbReference>
<feature type="compositionally biased region" description="Polar residues" evidence="7">
    <location>
        <begin position="91"/>
        <end position="111"/>
    </location>
</feature>
<accession>A0AAD9YQK7</accession>
<keyword evidence="11" id="KW-1185">Reference proteome</keyword>
<dbReference type="InterPro" id="IPR046341">
    <property type="entry name" value="SET_dom_sf"/>
</dbReference>
<dbReference type="InterPro" id="IPR040968">
    <property type="entry name" value="EZH2_MCSS_fung"/>
</dbReference>
<feature type="compositionally biased region" description="Basic residues" evidence="7">
    <location>
        <begin position="1076"/>
        <end position="1086"/>
    </location>
</feature>
<name>A0AAD9YQK7_COLKA</name>
<evidence type="ECO:0000256" key="4">
    <source>
        <dbReference type="ARBA" id="ARBA00023015"/>
    </source>
</evidence>
<feature type="compositionally biased region" description="Basic residues" evidence="7">
    <location>
        <begin position="1142"/>
        <end position="1151"/>
    </location>
</feature>
<keyword evidence="3" id="KW-0949">S-adenosyl-L-methionine</keyword>
<evidence type="ECO:0000256" key="7">
    <source>
        <dbReference type="SAM" id="MobiDB-lite"/>
    </source>
</evidence>
<feature type="compositionally biased region" description="Basic residues" evidence="7">
    <location>
        <begin position="1322"/>
        <end position="1332"/>
    </location>
</feature>
<dbReference type="InterPro" id="IPR026489">
    <property type="entry name" value="CXC_dom"/>
</dbReference>
<dbReference type="InterPro" id="IPR045318">
    <property type="entry name" value="EZH1/2-like"/>
</dbReference>